<feature type="chain" id="PRO_5004443407" evidence="2">
    <location>
        <begin position="30"/>
        <end position="182"/>
    </location>
</feature>
<dbReference type="Gramene" id="CDF39077">
    <property type="protein sequence ID" value="CDF39077"/>
    <property type="gene ID" value="CHC_T00000082001"/>
</dbReference>
<feature type="signal peptide" evidence="2">
    <location>
        <begin position="1"/>
        <end position="29"/>
    </location>
</feature>
<gene>
    <name evidence="3" type="ORF">CHC_T00000082001</name>
</gene>
<evidence type="ECO:0000313" key="4">
    <source>
        <dbReference type="Proteomes" id="UP000012073"/>
    </source>
</evidence>
<protein>
    <submittedName>
        <fullName evidence="3">Uncharacterized protein</fullName>
    </submittedName>
</protein>
<name>R7QKN7_CHOCR</name>
<evidence type="ECO:0000256" key="2">
    <source>
        <dbReference type="SAM" id="SignalP"/>
    </source>
</evidence>
<dbReference type="Proteomes" id="UP000012073">
    <property type="component" value="Unassembled WGS sequence"/>
</dbReference>
<evidence type="ECO:0000256" key="1">
    <source>
        <dbReference type="SAM" id="MobiDB-lite"/>
    </source>
</evidence>
<accession>R7QKN7</accession>
<keyword evidence="2" id="KW-0732">Signal</keyword>
<feature type="compositionally biased region" description="Polar residues" evidence="1">
    <location>
        <begin position="164"/>
        <end position="182"/>
    </location>
</feature>
<keyword evidence="4" id="KW-1185">Reference proteome</keyword>
<dbReference type="GeneID" id="17326708"/>
<sequence length="182" mass="20558">MCRPENTPSSSCFCRILSFLSSFLSRSAAVSLPSFVSMNWRRSVTDRIRNFPPPPNIVVPNVAIRDPSRNQAICAISIRYSSLWYRYVTSVSQFQIITPTPTLLGFPFSSITYYIQLTRSTCHLETTSPKQKHKNHHEGTEPAQQRTEPTHPENGARSTENEARTPSSPSLQGRLTKLNQSM</sequence>
<evidence type="ECO:0000313" key="3">
    <source>
        <dbReference type="EMBL" id="CDF39077.1"/>
    </source>
</evidence>
<organism evidence="3 4">
    <name type="scientific">Chondrus crispus</name>
    <name type="common">Carrageen Irish moss</name>
    <name type="synonym">Polymorpha crispa</name>
    <dbReference type="NCBI Taxonomy" id="2769"/>
    <lineage>
        <taxon>Eukaryota</taxon>
        <taxon>Rhodophyta</taxon>
        <taxon>Florideophyceae</taxon>
        <taxon>Rhodymeniophycidae</taxon>
        <taxon>Gigartinales</taxon>
        <taxon>Gigartinaceae</taxon>
        <taxon>Chondrus</taxon>
    </lineage>
</organism>
<dbReference type="EMBL" id="HG001995">
    <property type="protein sequence ID" value="CDF39077.1"/>
    <property type="molecule type" value="Genomic_DNA"/>
</dbReference>
<dbReference type="KEGG" id="ccp:CHC_T00000082001"/>
<proteinExistence type="predicted"/>
<dbReference type="AlphaFoldDB" id="R7QKN7"/>
<reference evidence="4" key="1">
    <citation type="journal article" date="2013" name="Proc. Natl. Acad. Sci. U.S.A.">
        <title>Genome structure and metabolic features in the red seaweed Chondrus crispus shed light on evolution of the Archaeplastida.</title>
        <authorList>
            <person name="Collen J."/>
            <person name="Porcel B."/>
            <person name="Carre W."/>
            <person name="Ball S.G."/>
            <person name="Chaparro C."/>
            <person name="Tonon T."/>
            <person name="Barbeyron T."/>
            <person name="Michel G."/>
            <person name="Noel B."/>
            <person name="Valentin K."/>
            <person name="Elias M."/>
            <person name="Artiguenave F."/>
            <person name="Arun A."/>
            <person name="Aury J.M."/>
            <person name="Barbosa-Neto J.F."/>
            <person name="Bothwell J.H."/>
            <person name="Bouget F.Y."/>
            <person name="Brillet L."/>
            <person name="Cabello-Hurtado F."/>
            <person name="Capella-Gutierrez S."/>
            <person name="Charrier B."/>
            <person name="Cladiere L."/>
            <person name="Cock J.M."/>
            <person name="Coelho S.M."/>
            <person name="Colleoni C."/>
            <person name="Czjzek M."/>
            <person name="Da Silva C."/>
            <person name="Delage L."/>
            <person name="Denoeud F."/>
            <person name="Deschamps P."/>
            <person name="Dittami S.M."/>
            <person name="Gabaldon T."/>
            <person name="Gachon C.M."/>
            <person name="Groisillier A."/>
            <person name="Herve C."/>
            <person name="Jabbari K."/>
            <person name="Katinka M."/>
            <person name="Kloareg B."/>
            <person name="Kowalczyk N."/>
            <person name="Labadie K."/>
            <person name="Leblanc C."/>
            <person name="Lopez P.J."/>
            <person name="McLachlan D.H."/>
            <person name="Meslet-Cladiere L."/>
            <person name="Moustafa A."/>
            <person name="Nehr Z."/>
            <person name="Nyvall Collen P."/>
            <person name="Panaud O."/>
            <person name="Partensky F."/>
            <person name="Poulain J."/>
            <person name="Rensing S.A."/>
            <person name="Rousvoal S."/>
            <person name="Samson G."/>
            <person name="Symeonidi A."/>
            <person name="Weissenbach J."/>
            <person name="Zambounis A."/>
            <person name="Wincker P."/>
            <person name="Boyen C."/>
        </authorList>
    </citation>
    <scope>NUCLEOTIDE SEQUENCE [LARGE SCALE GENOMIC DNA]</scope>
    <source>
        <strain evidence="4">cv. Stackhouse</strain>
    </source>
</reference>
<dbReference type="RefSeq" id="XP_005718988.1">
    <property type="nucleotide sequence ID" value="XM_005718931.1"/>
</dbReference>
<feature type="region of interest" description="Disordered" evidence="1">
    <location>
        <begin position="126"/>
        <end position="182"/>
    </location>
</feature>